<organism evidence="2 3">
    <name type="scientific">Desulfonema limicola</name>
    <dbReference type="NCBI Taxonomy" id="45656"/>
    <lineage>
        <taxon>Bacteria</taxon>
        <taxon>Pseudomonadati</taxon>
        <taxon>Thermodesulfobacteriota</taxon>
        <taxon>Desulfobacteria</taxon>
        <taxon>Desulfobacterales</taxon>
        <taxon>Desulfococcaceae</taxon>
        <taxon>Desulfonema</taxon>
    </lineage>
</organism>
<name>A0A975BCP8_9BACT</name>
<dbReference type="GO" id="GO:0016787">
    <property type="term" value="F:hydrolase activity"/>
    <property type="evidence" value="ECO:0007669"/>
    <property type="project" value="UniProtKB-KW"/>
</dbReference>
<proteinExistence type="predicted"/>
<keyword evidence="1" id="KW-0472">Membrane</keyword>
<dbReference type="InterPro" id="IPR023296">
    <property type="entry name" value="Glyco_hydro_beta-prop_sf"/>
</dbReference>
<dbReference type="EMBL" id="CP061799">
    <property type="protein sequence ID" value="QTA83254.1"/>
    <property type="molecule type" value="Genomic_DNA"/>
</dbReference>
<dbReference type="RefSeq" id="WP_207689060.1">
    <property type="nucleotide sequence ID" value="NZ_CP061799.1"/>
</dbReference>
<evidence type="ECO:0000313" key="3">
    <source>
        <dbReference type="Proteomes" id="UP000663720"/>
    </source>
</evidence>
<keyword evidence="1" id="KW-1133">Transmembrane helix</keyword>
<dbReference type="SUPFAM" id="SSF75005">
    <property type="entry name" value="Arabinanase/levansucrase/invertase"/>
    <property type="match status" value="2"/>
</dbReference>
<dbReference type="AlphaFoldDB" id="A0A975BCP8"/>
<keyword evidence="3" id="KW-1185">Reference proteome</keyword>
<dbReference type="Gene3D" id="2.115.10.20">
    <property type="entry name" value="Glycosyl hydrolase domain, family 43"/>
    <property type="match status" value="2"/>
</dbReference>
<feature type="transmembrane region" description="Helical" evidence="1">
    <location>
        <begin position="7"/>
        <end position="23"/>
    </location>
</feature>
<dbReference type="KEGG" id="dli:dnl_56500"/>
<keyword evidence="1" id="KW-0812">Transmembrane</keyword>
<accession>A0A975BCP8</accession>
<reference evidence="2" key="1">
    <citation type="journal article" date="2021" name="Microb. Physiol.">
        <title>Proteogenomic Insights into the Physiology of Marine, Sulfate-Reducing, Filamentous Desulfonema limicola and Desulfonema magnum.</title>
        <authorList>
            <person name="Schnaars V."/>
            <person name="Wohlbrand L."/>
            <person name="Scheve S."/>
            <person name="Hinrichs C."/>
            <person name="Reinhardt R."/>
            <person name="Rabus R."/>
        </authorList>
    </citation>
    <scope>NUCLEOTIDE SEQUENCE</scope>
    <source>
        <strain evidence="2">5ac10</strain>
    </source>
</reference>
<evidence type="ECO:0000256" key="1">
    <source>
        <dbReference type="SAM" id="Phobius"/>
    </source>
</evidence>
<protein>
    <submittedName>
        <fullName evidence="2">Glycosyl hydrolase domain-containing protein</fullName>
    </submittedName>
</protein>
<keyword evidence="2" id="KW-0378">Hydrolase</keyword>
<sequence>MIRTKKSIFFIIIAFFLSLFFFLEERQTKLTFRNNTISSGQMLESNKNNSKCVDLSDIKVNIPLTVSETKRILWQTETWEYSAITSRKNHDSLGYPSVVRNIYGFKPDYKYYLYYAHHDPHSGIGCAVSEVIGGPYKKLAEVDKHRKDSQVLKSFGNHQQAYHFSSPCVVWNEDEKLWFMYFHYFKNEWAKGRGHQKTALATCQDLAKNVWIPWTDKEDNLIDVLPVTKERWMNSQSSYHAIQKLPDGTWLAFLRGTGGEVKKKISRKHKGGKREFVPDTCKLGFAKSKDGRYWYYFPENPVIHQLDGGNGKNGVYRPGFIGYLGNKQFLLCWAESEYYDKNRRIIYGKTTNFLSFQRDPRGYAKWISGDGLISPWREENRLYLFTGSYVHIMELSIAVVK</sequence>
<dbReference type="Proteomes" id="UP000663720">
    <property type="component" value="Chromosome"/>
</dbReference>
<evidence type="ECO:0000313" key="2">
    <source>
        <dbReference type="EMBL" id="QTA83254.1"/>
    </source>
</evidence>
<gene>
    <name evidence="2" type="ORF">dnl_56500</name>
</gene>